<comment type="caution">
    <text evidence="2">The sequence shown here is derived from an EMBL/GenBank/DDBJ whole genome shotgun (WGS) entry which is preliminary data.</text>
</comment>
<keyword evidence="3" id="KW-1185">Reference proteome</keyword>
<proteinExistence type="predicted"/>
<evidence type="ECO:0000313" key="3">
    <source>
        <dbReference type="Proteomes" id="UP000261284"/>
    </source>
</evidence>
<keyword evidence="1" id="KW-0472">Membrane</keyword>
<protein>
    <submittedName>
        <fullName evidence="2">Uncharacterized protein</fullName>
    </submittedName>
</protein>
<dbReference type="Proteomes" id="UP000261284">
    <property type="component" value="Unassembled WGS sequence"/>
</dbReference>
<organism evidence="2 3">
    <name type="scientific">Deminuibacter soli</name>
    <dbReference type="NCBI Taxonomy" id="2291815"/>
    <lineage>
        <taxon>Bacteria</taxon>
        <taxon>Pseudomonadati</taxon>
        <taxon>Bacteroidota</taxon>
        <taxon>Chitinophagia</taxon>
        <taxon>Chitinophagales</taxon>
        <taxon>Chitinophagaceae</taxon>
        <taxon>Deminuibacter</taxon>
    </lineage>
</organism>
<dbReference type="AlphaFoldDB" id="A0A3E1NIM1"/>
<feature type="transmembrane region" description="Helical" evidence="1">
    <location>
        <begin position="27"/>
        <end position="44"/>
    </location>
</feature>
<gene>
    <name evidence="2" type="ORF">DXN05_13010</name>
</gene>
<evidence type="ECO:0000256" key="1">
    <source>
        <dbReference type="SAM" id="Phobius"/>
    </source>
</evidence>
<accession>A0A3E1NIM1</accession>
<sequence length="258" mass="29485">MLIPFVDYGIYRHFCIFFKPNLFMKKLLITTNVLSLLVIAFMAFQKKHNPKADQPYKTCIDCTEDNLAGLSPNDLLESISRYGTTHASVINAQPYPKKHHIKDGRACWFPLDTLKRFICLMEKYSTNLNIPVSDLGIRFYYGVYGDSSSKVWNKAYASQHTLFLVPTYNNKSTAFDIDFDPRYCSNRKKSLHLGLKDKFEIPDITETMQSADAQKGMLMMQSTNLMSQNQGKMCPPNCPDSTTALLKKADSLHIDYTN</sequence>
<evidence type="ECO:0000313" key="2">
    <source>
        <dbReference type="EMBL" id="RFM27628.1"/>
    </source>
</evidence>
<keyword evidence="1" id="KW-0812">Transmembrane</keyword>
<name>A0A3E1NIM1_9BACT</name>
<reference evidence="2 3" key="1">
    <citation type="submission" date="2018-08" db="EMBL/GenBank/DDBJ databases">
        <title>Chitinophagaceae sp. K23C18032701, a novel bacterium isolated from forest soil.</title>
        <authorList>
            <person name="Wang C."/>
        </authorList>
    </citation>
    <scope>NUCLEOTIDE SEQUENCE [LARGE SCALE GENOMIC DNA]</scope>
    <source>
        <strain evidence="2 3">K23C18032701</strain>
    </source>
</reference>
<keyword evidence="1" id="KW-1133">Transmembrane helix</keyword>
<dbReference type="EMBL" id="QTJU01000004">
    <property type="protein sequence ID" value="RFM27628.1"/>
    <property type="molecule type" value="Genomic_DNA"/>
</dbReference>